<evidence type="ECO:0000313" key="2">
    <source>
        <dbReference type="EMBL" id="PHU38747.1"/>
    </source>
</evidence>
<dbReference type="AlphaFoldDB" id="A0A2G3E671"/>
<keyword evidence="1" id="KW-1133">Transmembrane helix</keyword>
<evidence type="ECO:0000313" key="3">
    <source>
        <dbReference type="Proteomes" id="UP000224563"/>
    </source>
</evidence>
<proteinExistence type="predicted"/>
<protein>
    <submittedName>
        <fullName evidence="2">Conjugal transfer protein TraG</fullName>
    </submittedName>
</protein>
<evidence type="ECO:0000256" key="1">
    <source>
        <dbReference type="SAM" id="Phobius"/>
    </source>
</evidence>
<gene>
    <name evidence="2" type="ORF">CSX02_00985</name>
</gene>
<organism evidence="2 3">
    <name type="scientific">Agathobacter ruminis</name>
    <dbReference type="NCBI Taxonomy" id="1712665"/>
    <lineage>
        <taxon>Bacteria</taxon>
        <taxon>Bacillati</taxon>
        <taxon>Bacillota</taxon>
        <taxon>Clostridia</taxon>
        <taxon>Lachnospirales</taxon>
        <taxon>Lachnospiraceae</taxon>
        <taxon>Agathobacter</taxon>
    </lineage>
</organism>
<keyword evidence="3" id="KW-1185">Reference proteome</keyword>
<accession>A0A2G3E671</accession>
<reference evidence="2 3" key="2">
    <citation type="submission" date="2017-10" db="EMBL/GenBank/DDBJ databases">
        <authorList>
            <person name="Banno H."/>
            <person name="Chua N.-H."/>
        </authorList>
    </citation>
    <scope>NUCLEOTIDE SEQUENCE [LARGE SCALE GENOMIC DNA]</scope>
    <source>
        <strain evidence="2 3">JK623</strain>
    </source>
</reference>
<dbReference type="RefSeq" id="WP_099385291.1">
    <property type="nucleotide sequence ID" value="NZ_JANSWH010000066.1"/>
</dbReference>
<comment type="caution">
    <text evidence="2">The sequence shown here is derived from an EMBL/GenBank/DDBJ whole genome shotgun (WGS) entry which is preliminary data.</text>
</comment>
<keyword evidence="1" id="KW-0472">Membrane</keyword>
<reference evidence="2 3" key="1">
    <citation type="submission" date="2017-10" db="EMBL/GenBank/DDBJ databases">
        <title>Resolving the taxonomy of Roseburia spp., Eubacterium rectale and Agathobacter spp. through phylogenomic analysis.</title>
        <authorList>
            <person name="Sheridan P.O."/>
            <person name="Walker A.W."/>
            <person name="Duncan S.H."/>
            <person name="Scott K.P."/>
            <person name="Toole P.W.O."/>
            <person name="Luis P."/>
            <person name="Flint H.J."/>
        </authorList>
    </citation>
    <scope>NUCLEOTIDE SEQUENCE [LARGE SCALE GENOMIC DNA]</scope>
    <source>
        <strain evidence="2 3">JK623</strain>
    </source>
</reference>
<keyword evidence="1" id="KW-0812">Transmembrane</keyword>
<dbReference type="EMBL" id="PDYG01000003">
    <property type="protein sequence ID" value="PHU38747.1"/>
    <property type="molecule type" value="Genomic_DNA"/>
</dbReference>
<feature type="transmembrane region" description="Helical" evidence="1">
    <location>
        <begin position="7"/>
        <end position="26"/>
    </location>
</feature>
<dbReference type="Proteomes" id="UP000224563">
    <property type="component" value="Unassembled WGS sequence"/>
</dbReference>
<name>A0A2G3E671_9FIRM</name>
<sequence length="101" mass="11193">MTKKQKRLILLNIPYVLIGLFATNLGEAWRISQTIDAVNEVGALAQAFPIALQNFLPSLHTFDLMVGIAFGIGMKVVVYVRGKNAKKYRHGAEYGTARWSA</sequence>
<feature type="transmembrane region" description="Helical" evidence="1">
    <location>
        <begin position="62"/>
        <end position="80"/>
    </location>
</feature>